<evidence type="ECO:0000313" key="1">
    <source>
        <dbReference type="EMBL" id="KTD74612.1"/>
    </source>
</evidence>
<proteinExistence type="predicted"/>
<dbReference type="Proteomes" id="UP000054729">
    <property type="component" value="Unassembled WGS sequence"/>
</dbReference>
<reference evidence="1 2" key="1">
    <citation type="submission" date="2015-11" db="EMBL/GenBank/DDBJ databases">
        <title>Genomic analysis of 38 Legionella species identifies large and diverse effector repertoires.</title>
        <authorList>
            <person name="Burstein D."/>
            <person name="Amaro F."/>
            <person name="Zusman T."/>
            <person name="Lifshitz Z."/>
            <person name="Cohen O."/>
            <person name="Gilbert J.A."/>
            <person name="Pupko T."/>
            <person name="Shuman H.A."/>
            <person name="Segal G."/>
        </authorList>
    </citation>
    <scope>NUCLEOTIDE SEQUENCE [LARGE SCALE GENOMIC DNA]</scope>
    <source>
        <strain evidence="1 2">ATCC 51914</strain>
    </source>
</reference>
<dbReference type="Gene3D" id="1.10.150.240">
    <property type="entry name" value="Putative phosphatase, domain 2"/>
    <property type="match status" value="1"/>
</dbReference>
<dbReference type="AlphaFoldDB" id="A0A0W0ZZV6"/>
<accession>A0A0W0ZZV6</accession>
<keyword evidence="2" id="KW-1185">Reference proteome</keyword>
<evidence type="ECO:0000313" key="2">
    <source>
        <dbReference type="Proteomes" id="UP000054729"/>
    </source>
</evidence>
<name>A0A0W0ZZV6_9GAMM</name>
<dbReference type="PATRIC" id="fig|66969.6.peg.2868"/>
<organism evidence="1 2">
    <name type="scientific">Legionella waltersii</name>
    <dbReference type="NCBI Taxonomy" id="66969"/>
    <lineage>
        <taxon>Bacteria</taxon>
        <taxon>Pseudomonadati</taxon>
        <taxon>Pseudomonadota</taxon>
        <taxon>Gammaproteobacteria</taxon>
        <taxon>Legionellales</taxon>
        <taxon>Legionellaceae</taxon>
        <taxon>Legionella</taxon>
    </lineage>
</organism>
<dbReference type="EMBL" id="LNZB01000060">
    <property type="protein sequence ID" value="KTD74612.1"/>
    <property type="molecule type" value="Genomic_DNA"/>
</dbReference>
<comment type="caution">
    <text evidence="1">The sequence shown here is derived from an EMBL/GenBank/DDBJ whole genome shotgun (WGS) entry which is preliminary data.</text>
</comment>
<dbReference type="InterPro" id="IPR023214">
    <property type="entry name" value="HAD_sf"/>
</dbReference>
<dbReference type="OrthoDB" id="5636286at2"/>
<gene>
    <name evidence="1" type="ORF">Lwal_2653</name>
</gene>
<dbReference type="InterPro" id="IPR023198">
    <property type="entry name" value="PGP-like_dom2"/>
</dbReference>
<dbReference type="Gene3D" id="3.40.50.1000">
    <property type="entry name" value="HAD superfamily/HAD-like"/>
    <property type="match status" value="1"/>
</dbReference>
<dbReference type="STRING" id="66969.Lwal_2653"/>
<dbReference type="RefSeq" id="WP_058481287.1">
    <property type="nucleotide sequence ID" value="NZ_CAAAIQ010000032.1"/>
</dbReference>
<sequence>MIYAVFSLGQFVSSNLDVLKKEFSDWFKKSSVEKTGDDVWNWLQSSGHLKSLRLGKMTVSQLCESFNKEFKLTMSFTDFSNMFNSMCKVDSEALKRIKGFKDFLDQHENIQLILVSHTNYSHLHYILSQVGPTLGKDGFSVIQKEEAWNSKAKIVFAPSMSSQCEQHPDTLKFALGELKASKDDTLISFLNSVQAYTHDHFSYVDPGKTLEKAPGVLEDALKNLQKGLTL</sequence>
<protein>
    <submittedName>
        <fullName evidence="1">Uncharacterized protein</fullName>
    </submittedName>
</protein>